<dbReference type="EMBL" id="CAEZYC010000017">
    <property type="protein sequence ID" value="CAB4704245.1"/>
    <property type="molecule type" value="Genomic_DNA"/>
</dbReference>
<gene>
    <name evidence="1" type="ORF">UFOPK2648_00494</name>
</gene>
<dbReference type="AlphaFoldDB" id="A0A6J6Q4Y7"/>
<sequence>MEAITKPDIAIAVEANQIALSRSRRNIQPTIPAETGMQPTVIRAAVATPVRSTEAKKKAW</sequence>
<organism evidence="1">
    <name type="scientific">freshwater metagenome</name>
    <dbReference type="NCBI Taxonomy" id="449393"/>
    <lineage>
        <taxon>unclassified sequences</taxon>
        <taxon>metagenomes</taxon>
        <taxon>ecological metagenomes</taxon>
    </lineage>
</organism>
<proteinExistence type="predicted"/>
<name>A0A6J6Q4Y7_9ZZZZ</name>
<accession>A0A6J6Q4Y7</accession>
<reference evidence="1" key="1">
    <citation type="submission" date="2020-05" db="EMBL/GenBank/DDBJ databases">
        <authorList>
            <person name="Chiriac C."/>
            <person name="Salcher M."/>
            <person name="Ghai R."/>
            <person name="Kavagutti S V."/>
        </authorList>
    </citation>
    <scope>NUCLEOTIDE SEQUENCE</scope>
</reference>
<evidence type="ECO:0000313" key="1">
    <source>
        <dbReference type="EMBL" id="CAB4704245.1"/>
    </source>
</evidence>
<protein>
    <submittedName>
        <fullName evidence="1">Unannotated protein</fullName>
    </submittedName>
</protein>